<dbReference type="EMBL" id="JAYMGO010000017">
    <property type="protein sequence ID" value="KAL1258368.1"/>
    <property type="molecule type" value="Genomic_DNA"/>
</dbReference>
<organism evidence="1 2">
    <name type="scientific">Cirrhinus molitorella</name>
    <name type="common">mud carp</name>
    <dbReference type="NCBI Taxonomy" id="172907"/>
    <lineage>
        <taxon>Eukaryota</taxon>
        <taxon>Metazoa</taxon>
        <taxon>Chordata</taxon>
        <taxon>Craniata</taxon>
        <taxon>Vertebrata</taxon>
        <taxon>Euteleostomi</taxon>
        <taxon>Actinopterygii</taxon>
        <taxon>Neopterygii</taxon>
        <taxon>Teleostei</taxon>
        <taxon>Ostariophysi</taxon>
        <taxon>Cypriniformes</taxon>
        <taxon>Cyprinidae</taxon>
        <taxon>Labeoninae</taxon>
        <taxon>Labeonini</taxon>
        <taxon>Cirrhinus</taxon>
    </lineage>
</organism>
<accession>A0ABR3LZR9</accession>
<comment type="caution">
    <text evidence="1">The sequence shown here is derived from an EMBL/GenBank/DDBJ whole genome shotgun (WGS) entry which is preliminary data.</text>
</comment>
<dbReference type="Proteomes" id="UP001558613">
    <property type="component" value="Unassembled WGS sequence"/>
</dbReference>
<name>A0ABR3LZR9_9TELE</name>
<proteinExistence type="predicted"/>
<reference evidence="1 2" key="1">
    <citation type="submission" date="2023-09" db="EMBL/GenBank/DDBJ databases">
        <authorList>
            <person name="Wang M."/>
        </authorList>
    </citation>
    <scope>NUCLEOTIDE SEQUENCE [LARGE SCALE GENOMIC DNA]</scope>
    <source>
        <strain evidence="1">GT-2023</strain>
        <tissue evidence="1">Liver</tissue>
    </source>
</reference>
<protein>
    <submittedName>
        <fullName evidence="1">Uncharacterized protein</fullName>
    </submittedName>
</protein>
<keyword evidence="2" id="KW-1185">Reference proteome</keyword>
<gene>
    <name evidence="1" type="ORF">QQF64_011612</name>
</gene>
<evidence type="ECO:0000313" key="1">
    <source>
        <dbReference type="EMBL" id="KAL1258368.1"/>
    </source>
</evidence>
<sequence length="92" mass="9903">MSGAVLCSLSGYLQPHAQGQWRANLQPVALCDIFSITCTRNILWQSSVRGFDAGFLVTAAAAGYESSDMCRGSQALLFSCCAHILAWCQKQA</sequence>
<evidence type="ECO:0000313" key="2">
    <source>
        <dbReference type="Proteomes" id="UP001558613"/>
    </source>
</evidence>